<feature type="domain" description="STAS" evidence="1">
    <location>
        <begin position="15"/>
        <end position="108"/>
    </location>
</feature>
<dbReference type="Pfam" id="PF13466">
    <property type="entry name" value="STAS_2"/>
    <property type="match status" value="1"/>
</dbReference>
<evidence type="ECO:0000259" key="1">
    <source>
        <dbReference type="PROSITE" id="PS50801"/>
    </source>
</evidence>
<organism evidence="2 3">
    <name type="scientific">Streptacidiphilus cavernicola</name>
    <dbReference type="NCBI Taxonomy" id="3342716"/>
    <lineage>
        <taxon>Bacteria</taxon>
        <taxon>Bacillati</taxon>
        <taxon>Actinomycetota</taxon>
        <taxon>Actinomycetes</taxon>
        <taxon>Kitasatosporales</taxon>
        <taxon>Streptomycetaceae</taxon>
        <taxon>Streptacidiphilus</taxon>
    </lineage>
</organism>
<keyword evidence="3" id="KW-1185">Reference proteome</keyword>
<dbReference type="InterPro" id="IPR036513">
    <property type="entry name" value="STAS_dom_sf"/>
</dbReference>
<sequence length="108" mass="11350">MGDGPSTTLLVWDGQGTAEIMLVGGVDRATDHALDDALAQLLVDPRIRHIDIDVALVESCDFGGLTTLLRAHHLAANFGVPLQLAQAGPGLRRTLSAMGLSELLLKSP</sequence>
<dbReference type="Gene3D" id="3.30.750.24">
    <property type="entry name" value="STAS domain"/>
    <property type="match status" value="1"/>
</dbReference>
<evidence type="ECO:0000313" key="3">
    <source>
        <dbReference type="Proteomes" id="UP001592531"/>
    </source>
</evidence>
<dbReference type="InterPro" id="IPR002645">
    <property type="entry name" value="STAS_dom"/>
</dbReference>
<accession>A0ABV6VPP7</accession>
<dbReference type="Proteomes" id="UP001592531">
    <property type="component" value="Unassembled WGS sequence"/>
</dbReference>
<proteinExistence type="predicted"/>
<dbReference type="SUPFAM" id="SSF52091">
    <property type="entry name" value="SpoIIaa-like"/>
    <property type="match status" value="1"/>
</dbReference>
<name>A0ABV6VPP7_9ACTN</name>
<comment type="caution">
    <text evidence="2">The sequence shown here is derived from an EMBL/GenBank/DDBJ whole genome shotgun (WGS) entry which is preliminary data.</text>
</comment>
<protein>
    <submittedName>
        <fullName evidence="2">STAS domain-containing protein</fullName>
    </submittedName>
</protein>
<dbReference type="EMBL" id="JBHFAB010000002">
    <property type="protein sequence ID" value="MFC1415558.1"/>
    <property type="molecule type" value="Genomic_DNA"/>
</dbReference>
<evidence type="ECO:0000313" key="2">
    <source>
        <dbReference type="EMBL" id="MFC1415558.1"/>
    </source>
</evidence>
<reference evidence="2 3" key="1">
    <citation type="submission" date="2024-09" db="EMBL/GenBank/DDBJ databases">
        <authorList>
            <person name="Lee S.D."/>
        </authorList>
    </citation>
    <scope>NUCLEOTIDE SEQUENCE [LARGE SCALE GENOMIC DNA]</scope>
    <source>
        <strain evidence="2 3">N8-3</strain>
    </source>
</reference>
<dbReference type="RefSeq" id="WP_380531499.1">
    <property type="nucleotide sequence ID" value="NZ_JBHFAB010000002.1"/>
</dbReference>
<gene>
    <name evidence="2" type="ORF">ACEZDE_02710</name>
</gene>
<dbReference type="InterPro" id="IPR058548">
    <property type="entry name" value="MlaB-like_STAS"/>
</dbReference>
<dbReference type="PROSITE" id="PS50801">
    <property type="entry name" value="STAS"/>
    <property type="match status" value="1"/>
</dbReference>